<name>A0ABU4GPX3_9CLOT</name>
<accession>A0ABU4GPX3</accession>
<reference evidence="2 3" key="1">
    <citation type="submission" date="2023-10" db="EMBL/GenBank/DDBJ databases">
        <title>A novel Glycoside Hydrolase 43-Like Enzyme from Clostrdium boliviensis is an Endo-xylanase, and a Candidate for Xylooligosaccharides Production from Different Xylan Substrates.</title>
        <authorList>
            <person name="Alvarez M.T."/>
            <person name="Rocabado-Villegas L.R."/>
            <person name="Salas-Veizaga D.M."/>
            <person name="Linares-Pasten J.A."/>
            <person name="Gudmundsdottir E.E."/>
            <person name="Hreggvidsson G.O."/>
            <person name="Adlercreutz P."/>
            <person name="Nordberg Karlsson E."/>
        </authorList>
    </citation>
    <scope>NUCLEOTIDE SEQUENCE [LARGE SCALE GENOMIC DNA]</scope>
    <source>
        <strain evidence="2 3">E-1</strain>
    </source>
</reference>
<dbReference type="EMBL" id="JAWONS010000280">
    <property type="protein sequence ID" value="MDW2799664.1"/>
    <property type="molecule type" value="Genomic_DNA"/>
</dbReference>
<dbReference type="Pfam" id="PF20020">
    <property type="entry name" value="DUF6431"/>
    <property type="match status" value="1"/>
</dbReference>
<dbReference type="Proteomes" id="UP001276854">
    <property type="component" value="Unassembled WGS sequence"/>
</dbReference>
<proteinExistence type="predicted"/>
<feature type="domain" description="DUF6431" evidence="1">
    <location>
        <begin position="44"/>
        <end position="132"/>
    </location>
</feature>
<evidence type="ECO:0000313" key="3">
    <source>
        <dbReference type="Proteomes" id="UP001276854"/>
    </source>
</evidence>
<evidence type="ECO:0000259" key="1">
    <source>
        <dbReference type="Pfam" id="PF20020"/>
    </source>
</evidence>
<keyword evidence="3" id="KW-1185">Reference proteome</keyword>
<protein>
    <submittedName>
        <fullName evidence="2">DUF6431 domain-containing protein</fullName>
    </submittedName>
</protein>
<organism evidence="2 3">
    <name type="scientific">Clostridium boliviensis</name>
    <dbReference type="NCBI Taxonomy" id="318465"/>
    <lineage>
        <taxon>Bacteria</taxon>
        <taxon>Bacillati</taxon>
        <taxon>Bacillota</taxon>
        <taxon>Clostridia</taxon>
        <taxon>Eubacteriales</taxon>
        <taxon>Clostridiaceae</taxon>
        <taxon>Clostridium</taxon>
    </lineage>
</organism>
<dbReference type="InterPro" id="IPR045536">
    <property type="entry name" value="DUF6431"/>
</dbReference>
<dbReference type="RefSeq" id="WP_318065850.1">
    <property type="nucleotide sequence ID" value="NZ_JAWONS010000280.1"/>
</dbReference>
<evidence type="ECO:0000313" key="2">
    <source>
        <dbReference type="EMBL" id="MDW2799664.1"/>
    </source>
</evidence>
<sequence>MTPSCKIVITGTIGIKPWSLYQITRSPTMRKKIFLIESSENSICPICGHSLKVRDHVKRIVKSINNEERWLYIRRLLCTNASCHSLHRELPDILAPFKHFESDIIAGVLDELITPNTKGYEDHPSESTMQQWHYWLMINWNTMEGTLKSKGYQFLGFTEELLTTSVSLLNQLREDTCDWLRIILRFIYNSGVFLRSTWDQ</sequence>
<gene>
    <name evidence="2" type="ORF">RZO55_18985</name>
</gene>
<comment type="caution">
    <text evidence="2">The sequence shown here is derived from an EMBL/GenBank/DDBJ whole genome shotgun (WGS) entry which is preliminary data.</text>
</comment>